<dbReference type="Proteomes" id="UP000321089">
    <property type="component" value="Unassembled WGS sequence"/>
</dbReference>
<gene>
    <name evidence="1" type="ORF">CBU02nite_40240</name>
    <name evidence="2" type="ORF">GND98_019215</name>
</gene>
<dbReference type="Proteomes" id="UP000474042">
    <property type="component" value="Unassembled WGS sequence"/>
</dbReference>
<organism evidence="1 3">
    <name type="scientific">Clostridium butyricum</name>
    <dbReference type="NCBI Taxonomy" id="1492"/>
    <lineage>
        <taxon>Bacteria</taxon>
        <taxon>Bacillati</taxon>
        <taxon>Bacillota</taxon>
        <taxon>Clostridia</taxon>
        <taxon>Eubacteriales</taxon>
        <taxon>Clostridiaceae</taxon>
        <taxon>Clostridium</taxon>
    </lineage>
</organism>
<evidence type="ECO:0000313" key="2">
    <source>
        <dbReference type="EMBL" id="NAS19893.1"/>
    </source>
</evidence>
<name>A0A512TUB0_CLOBU</name>
<sequence>MDVDHFLPSSKFPYLSYCLENLIPSCKICNQTYKHDFVPKEIENKKIVEECISEIEENDSVYNKKKVLNELTLNTRIIDPTFDDTKQHLSFNAEFFMYETKTKIGENTNDMFFDKSEFVDLLEKMSNLVKLIVEGDRDNDYDIIKQLIDIEGYEFYYNKFYEY</sequence>
<dbReference type="Gene3D" id="1.10.30.50">
    <property type="match status" value="1"/>
</dbReference>
<dbReference type="EMBL" id="WOFV02000121">
    <property type="protein sequence ID" value="NAS19893.1"/>
    <property type="molecule type" value="Genomic_DNA"/>
</dbReference>
<dbReference type="AlphaFoldDB" id="A0A512TUB0"/>
<comment type="caution">
    <text evidence="1">The sequence shown here is derived from an EMBL/GenBank/DDBJ whole genome shotgun (WGS) entry which is preliminary data.</text>
</comment>
<protein>
    <recommendedName>
        <fullName evidence="5">HNH endonuclease</fullName>
    </recommendedName>
</protein>
<evidence type="ECO:0000313" key="4">
    <source>
        <dbReference type="Proteomes" id="UP000474042"/>
    </source>
</evidence>
<evidence type="ECO:0000313" key="3">
    <source>
        <dbReference type="Proteomes" id="UP000321089"/>
    </source>
</evidence>
<reference evidence="1 3" key="1">
    <citation type="submission" date="2019-07" db="EMBL/GenBank/DDBJ databases">
        <title>Whole genome shotgun sequence of Clostridium butyricum NBRC 3858.</title>
        <authorList>
            <person name="Hosoyama A."/>
            <person name="Uohara A."/>
            <person name="Ohji S."/>
            <person name="Ichikawa N."/>
        </authorList>
    </citation>
    <scope>NUCLEOTIDE SEQUENCE [LARGE SCALE GENOMIC DNA]</scope>
    <source>
        <strain evidence="1 3">NBRC 3858</strain>
    </source>
</reference>
<proteinExistence type="predicted"/>
<evidence type="ECO:0000313" key="1">
    <source>
        <dbReference type="EMBL" id="GEQ23518.1"/>
    </source>
</evidence>
<reference evidence="2 4" key="2">
    <citation type="submission" date="2020-01" db="EMBL/GenBank/DDBJ databases">
        <title>Genome sequence of a 1,3-propanediol producer, Clostridium butyricum S3.</title>
        <authorList>
            <person name="Zhou J."/>
        </authorList>
    </citation>
    <scope>NUCLEOTIDE SEQUENCE [LARGE SCALE GENOMIC DNA]</scope>
    <source>
        <strain evidence="2 4">S3</strain>
    </source>
</reference>
<accession>A0A512TUB0</accession>
<dbReference type="EMBL" id="BKBC01000136">
    <property type="protein sequence ID" value="GEQ23518.1"/>
    <property type="molecule type" value="Genomic_DNA"/>
</dbReference>
<evidence type="ECO:0008006" key="5">
    <source>
        <dbReference type="Google" id="ProtNLM"/>
    </source>
</evidence>